<evidence type="ECO:0000313" key="3">
    <source>
        <dbReference type="Proteomes" id="UP001317001"/>
    </source>
</evidence>
<dbReference type="RefSeq" id="WP_257498829.1">
    <property type="nucleotide sequence ID" value="NZ_CP102382.1"/>
</dbReference>
<name>A0ABY5NQV4_9FLAO</name>
<dbReference type="EMBL" id="CP102382">
    <property type="protein sequence ID" value="UUV20913.1"/>
    <property type="molecule type" value="Genomic_DNA"/>
</dbReference>
<evidence type="ECO:0008006" key="4">
    <source>
        <dbReference type="Google" id="ProtNLM"/>
    </source>
</evidence>
<sequence length="195" mass="22521">MKKVALMFSLLTGIIGNAQTTYPESSDMVFNKKNELRIGTIRLLSGNSFDLGYERIIDRNQSFGANMLIGFGSNEDIAYTEQLFSISPYYRFYFNKSQEYGAKGMFVEGFADFYSGRTYNYINNYYTTDPYGNYYYYERKDDYFDVAAGFALGWKWVNTIGFVFEIKAGYGRNLMDENPNASGIFRGDFSVGYRF</sequence>
<reference evidence="2 3" key="1">
    <citation type="submission" date="2022-08" db="EMBL/GenBank/DDBJ databases">
        <title>Myroides zhujiangensis sp. nov., a novel bacterium isolated from sediment in the Pearl River Estuary.</title>
        <authorList>
            <person name="Cui L."/>
        </authorList>
    </citation>
    <scope>NUCLEOTIDE SEQUENCE [LARGE SCALE GENOMIC DNA]</scope>
    <source>
        <strain evidence="2 3">SCSIO 72103</strain>
    </source>
</reference>
<keyword evidence="1" id="KW-0732">Signal</keyword>
<gene>
    <name evidence="2" type="ORF">NPX36_11380</name>
</gene>
<feature type="signal peptide" evidence="1">
    <location>
        <begin position="1"/>
        <end position="18"/>
    </location>
</feature>
<protein>
    <recommendedName>
        <fullName evidence="4">DUF3575 domain-containing protein</fullName>
    </recommendedName>
</protein>
<organism evidence="2 3">
    <name type="scientific">Paenimyroides aestuarii</name>
    <dbReference type="NCBI Taxonomy" id="2968490"/>
    <lineage>
        <taxon>Bacteria</taxon>
        <taxon>Pseudomonadati</taxon>
        <taxon>Bacteroidota</taxon>
        <taxon>Flavobacteriia</taxon>
        <taxon>Flavobacteriales</taxon>
        <taxon>Flavobacteriaceae</taxon>
        <taxon>Paenimyroides</taxon>
    </lineage>
</organism>
<feature type="chain" id="PRO_5046407695" description="DUF3575 domain-containing protein" evidence="1">
    <location>
        <begin position="19"/>
        <end position="195"/>
    </location>
</feature>
<accession>A0ABY5NQV4</accession>
<proteinExistence type="predicted"/>
<evidence type="ECO:0000256" key="1">
    <source>
        <dbReference type="SAM" id="SignalP"/>
    </source>
</evidence>
<evidence type="ECO:0000313" key="2">
    <source>
        <dbReference type="EMBL" id="UUV20913.1"/>
    </source>
</evidence>
<dbReference type="Proteomes" id="UP001317001">
    <property type="component" value="Chromosome"/>
</dbReference>
<keyword evidence="3" id="KW-1185">Reference proteome</keyword>